<gene>
    <name evidence="2" type="ordered locus">Exig_1713</name>
</gene>
<protein>
    <submittedName>
        <fullName evidence="2">Thioredoxin</fullName>
    </submittedName>
</protein>
<evidence type="ECO:0000313" key="3">
    <source>
        <dbReference type="Proteomes" id="UP000001681"/>
    </source>
</evidence>
<dbReference type="InterPro" id="IPR036249">
    <property type="entry name" value="Thioredoxin-like_sf"/>
</dbReference>
<sequence>MATFQELTSIEAVRDFYLGQRASFIYVSSPGCGVCASLFPQIEPILASHPEFRSGHVDLGSVPEIAGEFSVFTAPALLFFANGKEIHREVRIVPIEPFTKKVEQLSRLVASLD</sequence>
<reference evidence="3" key="3">
    <citation type="submission" date="2008-04" db="EMBL/GenBank/DDBJ databases">
        <title>Complete sequence of chromosome of Exiguobacterium sibiricum 255-15.</title>
        <authorList>
            <consortium name="US DOE Joint Genome Institute"/>
            <person name="Copeland A."/>
            <person name="Lucas S."/>
            <person name="Lapidus A."/>
            <person name="Glavina del Rio T."/>
            <person name="Dalin E."/>
            <person name="Tice H."/>
            <person name="Bruce D."/>
            <person name="Goodwin L."/>
            <person name="Pitluck S."/>
            <person name="Kiss H."/>
            <person name="Chertkov O."/>
            <person name="Monk C."/>
            <person name="Brettin T."/>
            <person name="Detter J.C."/>
            <person name="Han C."/>
            <person name="Kuske C.R."/>
            <person name="Schmutz J."/>
            <person name="Larimer F."/>
            <person name="Land M."/>
            <person name="Hauser L."/>
            <person name="Kyrpides N."/>
            <person name="Mikhailova N."/>
            <person name="Vishnivetskaya T."/>
            <person name="Rodrigues D.F."/>
            <person name="Gilichinsky D."/>
            <person name="Tiedje J."/>
            <person name="Richardson P."/>
        </authorList>
    </citation>
    <scope>NUCLEOTIDE SEQUENCE [LARGE SCALE GENOMIC DNA]</scope>
    <source>
        <strain evidence="3">DSM 17290 / CIP 109462 / JCM 13490 / 255-15</strain>
    </source>
</reference>
<dbReference type="InterPro" id="IPR013766">
    <property type="entry name" value="Thioredoxin_domain"/>
</dbReference>
<keyword evidence="3" id="KW-1185">Reference proteome</keyword>
<dbReference type="STRING" id="262543.Exig_1713"/>
<dbReference type="CDD" id="cd02947">
    <property type="entry name" value="TRX_family"/>
    <property type="match status" value="1"/>
</dbReference>
<dbReference type="OrthoDB" id="411356at2"/>
<dbReference type="AlphaFoldDB" id="B1YHJ3"/>
<reference evidence="2 3" key="2">
    <citation type="journal article" date="2008" name="BMC Genomics">
        <title>Architecture of thermal adaptation in an Exiguobacterium sibiricum strain isolated from 3 million year old permafrost: a genome and transcriptome approach.</title>
        <authorList>
            <person name="Rodrigues D.F."/>
            <person name="Ivanova N."/>
            <person name="He Z."/>
            <person name="Huebner M."/>
            <person name="Zhou J."/>
            <person name="Tiedje J.M."/>
        </authorList>
    </citation>
    <scope>NUCLEOTIDE SEQUENCE [LARGE SCALE GENOMIC DNA]</scope>
    <source>
        <strain evidence="3">DSM 17290 / CIP 109462 / JCM 13490 / 255-15</strain>
    </source>
</reference>
<dbReference type="SUPFAM" id="SSF52833">
    <property type="entry name" value="Thioredoxin-like"/>
    <property type="match status" value="1"/>
</dbReference>
<dbReference type="RefSeq" id="WP_012370584.1">
    <property type="nucleotide sequence ID" value="NC_010556.1"/>
</dbReference>
<reference evidence="2 3" key="1">
    <citation type="journal article" date="2006" name="Extremophiles">
        <title>Characterization of Exiguobacterium isolates from the Siberian permafrost. Description of Exiguobacterium sibiricum sp. nov.</title>
        <authorList>
            <person name="Rodrigues D.F."/>
            <person name="Goris J."/>
            <person name="Vishnivetskaya T."/>
            <person name="Gilichinsky D."/>
            <person name="Thomashow M.F."/>
            <person name="Tiedje J.M."/>
        </authorList>
    </citation>
    <scope>NUCLEOTIDE SEQUENCE [LARGE SCALE GENOMIC DNA]</scope>
    <source>
        <strain evidence="3">DSM 17290 / CIP 109462 / JCM 13490 / 255-15</strain>
    </source>
</reference>
<feature type="domain" description="Thioredoxin" evidence="1">
    <location>
        <begin position="24"/>
        <end position="88"/>
    </location>
</feature>
<accession>B1YHJ3</accession>
<dbReference type="eggNOG" id="COG0526">
    <property type="taxonomic scope" value="Bacteria"/>
</dbReference>
<proteinExistence type="predicted"/>
<dbReference type="EMBL" id="CP001022">
    <property type="protein sequence ID" value="ACB61166.1"/>
    <property type="molecule type" value="Genomic_DNA"/>
</dbReference>
<dbReference type="KEGG" id="esi:Exig_1713"/>
<dbReference type="Proteomes" id="UP000001681">
    <property type="component" value="Chromosome"/>
</dbReference>
<name>B1YHJ3_EXIS2</name>
<organism evidence="2 3">
    <name type="scientific">Exiguobacterium sibiricum (strain DSM 17290 / CCUG 55495 / CIP 109462 / JCM 13490 / 255-15)</name>
    <dbReference type="NCBI Taxonomy" id="262543"/>
    <lineage>
        <taxon>Bacteria</taxon>
        <taxon>Bacillati</taxon>
        <taxon>Bacillota</taxon>
        <taxon>Bacilli</taxon>
        <taxon>Bacillales</taxon>
        <taxon>Bacillales Family XII. Incertae Sedis</taxon>
        <taxon>Exiguobacterium</taxon>
    </lineage>
</organism>
<dbReference type="Pfam" id="PF00085">
    <property type="entry name" value="Thioredoxin"/>
    <property type="match status" value="1"/>
</dbReference>
<dbReference type="Gene3D" id="3.40.30.10">
    <property type="entry name" value="Glutaredoxin"/>
    <property type="match status" value="1"/>
</dbReference>
<evidence type="ECO:0000259" key="1">
    <source>
        <dbReference type="Pfam" id="PF00085"/>
    </source>
</evidence>
<dbReference type="HOGENOM" id="CLU_090389_16_1_9"/>
<evidence type="ECO:0000313" key="2">
    <source>
        <dbReference type="EMBL" id="ACB61166.1"/>
    </source>
</evidence>